<keyword evidence="3 7" id="KW-0812">Transmembrane</keyword>
<keyword evidence="6 7" id="KW-0472">Membrane</keyword>
<evidence type="ECO:0000259" key="8">
    <source>
        <dbReference type="Pfam" id="PF02683"/>
    </source>
</evidence>
<evidence type="ECO:0000256" key="6">
    <source>
        <dbReference type="ARBA" id="ARBA00023136"/>
    </source>
</evidence>
<comment type="subcellular location">
    <subcellularLocation>
        <location evidence="1">Membrane</location>
        <topology evidence="1">Multi-pass membrane protein</topology>
    </subcellularLocation>
</comment>
<evidence type="ECO:0000256" key="1">
    <source>
        <dbReference type="ARBA" id="ARBA00004141"/>
    </source>
</evidence>
<keyword evidence="5 7" id="KW-1133">Transmembrane helix</keyword>
<reference evidence="9 10" key="1">
    <citation type="submission" date="2020-08" db="EMBL/GenBank/DDBJ databases">
        <title>Genomic Encyclopedia of Type Strains, Phase IV (KMG-IV): sequencing the most valuable type-strain genomes for metagenomic binning, comparative biology and taxonomic classification.</title>
        <authorList>
            <person name="Goeker M."/>
        </authorList>
    </citation>
    <scope>NUCLEOTIDE SEQUENCE [LARGE SCALE GENOMIC DNA]</scope>
    <source>
        <strain evidence="9 10">DSM 7050</strain>
    </source>
</reference>
<feature type="transmembrane region" description="Helical" evidence="7">
    <location>
        <begin position="207"/>
        <end position="232"/>
    </location>
</feature>
<dbReference type="PANTHER" id="PTHR31272:SF4">
    <property type="entry name" value="CYTOCHROME C-TYPE BIOGENESIS PROTEIN HI_1454-RELATED"/>
    <property type="match status" value="1"/>
</dbReference>
<sequence>MSIEVSAIGLVTAALAGAISFVSPCVLPLVPGYLSFVSNGVDPGSTRLIDRLRVTWPALWFVTGFTTVFVLLGLGAQVLGGLLLRYSAEANLVGGLLVVVFGLLMTGLFKVPFLMQEFRSLGPSSISGPGSAYMLGLAFAFGWTPCIGPVLGSILTVSAMSASSGAILLAAYGLGLGVPFLLAALLFGNAAAGLKRLRYTGRILNLAAGAAMITMGVLMMTGRLQLIAFWLLERFPALGSIG</sequence>
<evidence type="ECO:0000256" key="3">
    <source>
        <dbReference type="ARBA" id="ARBA00022692"/>
    </source>
</evidence>
<dbReference type="InterPro" id="IPR051790">
    <property type="entry name" value="Cytochrome_c-biogenesis_DsbD"/>
</dbReference>
<evidence type="ECO:0000256" key="5">
    <source>
        <dbReference type="ARBA" id="ARBA00022989"/>
    </source>
</evidence>
<feature type="transmembrane region" description="Helical" evidence="7">
    <location>
        <begin position="58"/>
        <end position="84"/>
    </location>
</feature>
<evidence type="ECO:0000256" key="4">
    <source>
        <dbReference type="ARBA" id="ARBA00022748"/>
    </source>
</evidence>
<dbReference type="PANTHER" id="PTHR31272">
    <property type="entry name" value="CYTOCHROME C-TYPE BIOGENESIS PROTEIN HI_1454-RELATED"/>
    <property type="match status" value="1"/>
</dbReference>
<dbReference type="Proteomes" id="UP000539538">
    <property type="component" value="Unassembled WGS sequence"/>
</dbReference>
<feature type="domain" description="Cytochrome C biogenesis protein transmembrane" evidence="8">
    <location>
        <begin position="11"/>
        <end position="189"/>
    </location>
</feature>
<dbReference type="EMBL" id="JACHOT010000012">
    <property type="protein sequence ID" value="MBB4653343.1"/>
    <property type="molecule type" value="Genomic_DNA"/>
</dbReference>
<feature type="transmembrane region" description="Helical" evidence="7">
    <location>
        <begin position="167"/>
        <end position="187"/>
    </location>
</feature>
<keyword evidence="4" id="KW-0201">Cytochrome c-type biogenesis</keyword>
<keyword evidence="10" id="KW-1185">Reference proteome</keyword>
<evidence type="ECO:0000256" key="7">
    <source>
        <dbReference type="SAM" id="Phobius"/>
    </source>
</evidence>
<dbReference type="RefSeq" id="WP_183264675.1">
    <property type="nucleotide sequence ID" value="NZ_BAAAVZ010000017.1"/>
</dbReference>
<gene>
    <name evidence="9" type="ORF">GGQ99_005133</name>
</gene>
<protein>
    <submittedName>
        <fullName evidence="9">Cytochrome c-type biogenesis protein</fullName>
    </submittedName>
</protein>
<dbReference type="InterPro" id="IPR003834">
    <property type="entry name" value="Cyt_c_assmbl_TM_dom"/>
</dbReference>
<evidence type="ECO:0000313" key="10">
    <source>
        <dbReference type="Proteomes" id="UP000539538"/>
    </source>
</evidence>
<feature type="transmembrane region" description="Helical" evidence="7">
    <location>
        <begin position="133"/>
        <end position="155"/>
    </location>
</feature>
<name>A0ABR6L956_9HYPH</name>
<comment type="caution">
    <text evidence="9">The sequence shown here is derived from an EMBL/GenBank/DDBJ whole genome shotgun (WGS) entry which is preliminary data.</text>
</comment>
<evidence type="ECO:0000313" key="9">
    <source>
        <dbReference type="EMBL" id="MBB4653343.1"/>
    </source>
</evidence>
<dbReference type="Pfam" id="PF02683">
    <property type="entry name" value="DsbD_TM"/>
    <property type="match status" value="1"/>
</dbReference>
<feature type="transmembrane region" description="Helical" evidence="7">
    <location>
        <begin position="91"/>
        <end position="113"/>
    </location>
</feature>
<comment type="similarity">
    <text evidence="2">Belongs to the DsbD family.</text>
</comment>
<proteinExistence type="inferred from homology"/>
<evidence type="ECO:0000256" key="2">
    <source>
        <dbReference type="ARBA" id="ARBA00006143"/>
    </source>
</evidence>
<organism evidence="9 10">
    <name type="scientific">Aminobacter niigataensis</name>
    <dbReference type="NCBI Taxonomy" id="83265"/>
    <lineage>
        <taxon>Bacteria</taxon>
        <taxon>Pseudomonadati</taxon>
        <taxon>Pseudomonadota</taxon>
        <taxon>Alphaproteobacteria</taxon>
        <taxon>Hyphomicrobiales</taxon>
        <taxon>Phyllobacteriaceae</taxon>
        <taxon>Aminobacter</taxon>
    </lineage>
</organism>
<accession>A0ABR6L956</accession>